<evidence type="ECO:0000313" key="3">
    <source>
        <dbReference type="EMBL" id="KAB7506525.1"/>
    </source>
</evidence>
<protein>
    <submittedName>
        <fullName evidence="3">Tubulointerstitial nephritis antigen-like</fullName>
    </submittedName>
</protein>
<organism evidence="3 4">
    <name type="scientific">Armadillidium nasatum</name>
    <dbReference type="NCBI Taxonomy" id="96803"/>
    <lineage>
        <taxon>Eukaryota</taxon>
        <taxon>Metazoa</taxon>
        <taxon>Ecdysozoa</taxon>
        <taxon>Arthropoda</taxon>
        <taxon>Crustacea</taxon>
        <taxon>Multicrustacea</taxon>
        <taxon>Malacostraca</taxon>
        <taxon>Eumalacostraca</taxon>
        <taxon>Peracarida</taxon>
        <taxon>Isopoda</taxon>
        <taxon>Oniscidea</taxon>
        <taxon>Crinocheta</taxon>
        <taxon>Armadillidiidae</taxon>
        <taxon>Armadillidium</taxon>
    </lineage>
</organism>
<dbReference type="OrthoDB" id="3789175at2759"/>
<dbReference type="PANTHER" id="PTHR12411">
    <property type="entry name" value="CYSTEINE PROTEASE FAMILY C1-RELATED"/>
    <property type="match status" value="1"/>
</dbReference>
<comment type="similarity">
    <text evidence="1">Belongs to the peptidase C1 family.</text>
</comment>
<dbReference type="InterPro" id="IPR013128">
    <property type="entry name" value="Peptidase_C1A"/>
</dbReference>
<name>A0A5N5TK32_9CRUS</name>
<dbReference type="SUPFAM" id="SSF54001">
    <property type="entry name" value="Cysteine proteinases"/>
    <property type="match status" value="1"/>
</dbReference>
<dbReference type="Proteomes" id="UP000326759">
    <property type="component" value="Unassembled WGS sequence"/>
</dbReference>
<dbReference type="EMBL" id="SEYY01000760">
    <property type="protein sequence ID" value="KAB7506525.1"/>
    <property type="molecule type" value="Genomic_DNA"/>
</dbReference>
<proteinExistence type="inferred from homology"/>
<dbReference type="GO" id="GO:0006508">
    <property type="term" value="P:proteolysis"/>
    <property type="evidence" value="ECO:0007669"/>
    <property type="project" value="InterPro"/>
</dbReference>
<feature type="domain" description="Peptidase C1A papain C-terminal" evidence="2">
    <location>
        <begin position="6"/>
        <end position="85"/>
    </location>
</feature>
<dbReference type="InterPro" id="IPR000668">
    <property type="entry name" value="Peptidase_C1A_C"/>
</dbReference>
<keyword evidence="4" id="KW-1185">Reference proteome</keyword>
<dbReference type="Pfam" id="PF00112">
    <property type="entry name" value="Peptidase_C1"/>
    <property type="match status" value="1"/>
</dbReference>
<accession>A0A5N5TK32</accession>
<evidence type="ECO:0000313" key="4">
    <source>
        <dbReference type="Proteomes" id="UP000326759"/>
    </source>
</evidence>
<evidence type="ECO:0000256" key="1">
    <source>
        <dbReference type="ARBA" id="ARBA00008455"/>
    </source>
</evidence>
<comment type="caution">
    <text evidence="3">The sequence shown here is derived from an EMBL/GenBank/DDBJ whole genome shotgun (WGS) entry which is preliminary data.</text>
</comment>
<sequence>MLFPLMRVYQDFFLYKGGVYSRTDLSINGKFSVHSVKILGWGEAATIRGPVKYWTIANSWGDHWGLGGTFRIQRGTNESDIEQFILAVRTHLATEAKIFNRRRTRLYNNRRRG</sequence>
<dbReference type="GO" id="GO:0008234">
    <property type="term" value="F:cysteine-type peptidase activity"/>
    <property type="evidence" value="ECO:0007669"/>
    <property type="project" value="InterPro"/>
</dbReference>
<dbReference type="AlphaFoldDB" id="A0A5N5TK32"/>
<dbReference type="InterPro" id="IPR038765">
    <property type="entry name" value="Papain-like_cys_pep_sf"/>
</dbReference>
<gene>
    <name evidence="3" type="primary">TINAGL1</name>
    <name evidence="3" type="ORF">Anas_09937</name>
</gene>
<reference evidence="3 4" key="1">
    <citation type="journal article" date="2019" name="PLoS Biol.">
        <title>Sex chromosomes control vertical transmission of feminizing Wolbachia symbionts in an isopod.</title>
        <authorList>
            <person name="Becking T."/>
            <person name="Chebbi M.A."/>
            <person name="Giraud I."/>
            <person name="Moumen B."/>
            <person name="Laverre T."/>
            <person name="Caubet Y."/>
            <person name="Peccoud J."/>
            <person name="Gilbert C."/>
            <person name="Cordaux R."/>
        </authorList>
    </citation>
    <scope>NUCLEOTIDE SEQUENCE [LARGE SCALE GENOMIC DNA]</scope>
    <source>
        <strain evidence="3">ANa2</strain>
        <tissue evidence="3">Whole body excluding digestive tract and cuticle</tissue>
    </source>
</reference>
<dbReference type="Gene3D" id="3.90.70.10">
    <property type="entry name" value="Cysteine proteinases"/>
    <property type="match status" value="1"/>
</dbReference>
<evidence type="ECO:0000259" key="2">
    <source>
        <dbReference type="Pfam" id="PF00112"/>
    </source>
</evidence>